<protein>
    <submittedName>
        <fullName evidence="1">Uncharacterized protein</fullName>
    </submittedName>
</protein>
<evidence type="ECO:0000313" key="2">
    <source>
        <dbReference type="Proteomes" id="UP000678228"/>
    </source>
</evidence>
<evidence type="ECO:0000313" key="1">
    <source>
        <dbReference type="EMBL" id="MBP3953567.1"/>
    </source>
</evidence>
<dbReference type="RefSeq" id="WP_210599420.1">
    <property type="nucleotide sequence ID" value="NZ_JAGKSQ010000016.1"/>
</dbReference>
<gene>
    <name evidence="1" type="ORF">J7W16_20995</name>
</gene>
<dbReference type="Proteomes" id="UP000678228">
    <property type="component" value="Unassembled WGS sequence"/>
</dbReference>
<dbReference type="CDD" id="cd21834">
    <property type="entry name" value="Hhal-like"/>
    <property type="match status" value="1"/>
</dbReference>
<name>A0A940WZ09_9BACI</name>
<dbReference type="EMBL" id="JAGKSQ010000016">
    <property type="protein sequence ID" value="MBP3953567.1"/>
    <property type="molecule type" value="Genomic_DNA"/>
</dbReference>
<reference evidence="1" key="1">
    <citation type="submission" date="2021-03" db="EMBL/GenBank/DDBJ databases">
        <title>Bacillus suaedae sp. nov., isolated from Suaeda aralocaspica.</title>
        <authorList>
            <person name="Lei R.F.R."/>
        </authorList>
    </citation>
    <scope>NUCLEOTIDE SEQUENCE</scope>
    <source>
        <strain evidence="1">YZJH907-2</strain>
    </source>
</reference>
<keyword evidence="2" id="KW-1185">Reference proteome</keyword>
<sequence>MVSLTGKLNDWEKFELETIPFLEKIYHDLPVAFKREGGQNSTKSDICVLHDMNELFSLEAKLTPSQSGQFVLLEEQQKYIFSAENKFQNNKMTQLIIDELNAFKTKYTPKGQKAVIVDIDTYVLANWIKDHYKNKGSRFIITSTKINDYKAIIPINEVERFFEMTAVIRRKKSGTSDVARYKVSSCISELRQHLTAFGLEIIETKQDGKKTLVLLNKDIILEKNERYFGDEYFLSPNVKGNGYFIKSRAKTNNLNVIFQLKYIGPEKSFGFEHLERSIRKCLSIE</sequence>
<accession>A0A940WZ09</accession>
<comment type="caution">
    <text evidence="1">The sequence shown here is derived from an EMBL/GenBank/DDBJ whole genome shotgun (WGS) entry which is preliminary data.</text>
</comment>
<dbReference type="AlphaFoldDB" id="A0A940WZ09"/>
<organism evidence="1 2">
    <name type="scientific">Halalkalibacter suaedae</name>
    <dbReference type="NCBI Taxonomy" id="2822140"/>
    <lineage>
        <taxon>Bacteria</taxon>
        <taxon>Bacillati</taxon>
        <taxon>Bacillota</taxon>
        <taxon>Bacilli</taxon>
        <taxon>Bacillales</taxon>
        <taxon>Bacillaceae</taxon>
        <taxon>Halalkalibacter</taxon>
    </lineage>
</organism>
<proteinExistence type="predicted"/>